<feature type="compositionally biased region" description="Polar residues" evidence="4">
    <location>
        <begin position="1"/>
        <end position="28"/>
    </location>
</feature>
<keyword evidence="6" id="KW-1185">Reference proteome</keyword>
<evidence type="ECO:0000256" key="2">
    <source>
        <dbReference type="ARBA" id="ARBA00022857"/>
    </source>
</evidence>
<evidence type="ECO:0000313" key="5">
    <source>
        <dbReference type="EMBL" id="CAF9923562.1"/>
    </source>
</evidence>
<dbReference type="GO" id="GO:0016491">
    <property type="term" value="F:oxidoreductase activity"/>
    <property type="evidence" value="ECO:0007669"/>
    <property type="project" value="UniProtKB-KW"/>
</dbReference>
<protein>
    <recommendedName>
        <fullName evidence="7">Short-chain dehydrogenase</fullName>
    </recommendedName>
</protein>
<organism evidence="5 6">
    <name type="scientific">Heterodermia speciosa</name>
    <dbReference type="NCBI Taxonomy" id="116794"/>
    <lineage>
        <taxon>Eukaryota</taxon>
        <taxon>Fungi</taxon>
        <taxon>Dikarya</taxon>
        <taxon>Ascomycota</taxon>
        <taxon>Pezizomycotina</taxon>
        <taxon>Lecanoromycetes</taxon>
        <taxon>OSLEUM clade</taxon>
        <taxon>Lecanoromycetidae</taxon>
        <taxon>Caliciales</taxon>
        <taxon>Physciaceae</taxon>
        <taxon>Heterodermia</taxon>
    </lineage>
</organism>
<proteinExistence type="inferred from homology"/>
<dbReference type="AlphaFoldDB" id="A0A8H3FE38"/>
<evidence type="ECO:0000256" key="1">
    <source>
        <dbReference type="ARBA" id="ARBA00006484"/>
    </source>
</evidence>
<dbReference type="Proteomes" id="UP000664521">
    <property type="component" value="Unassembled WGS sequence"/>
</dbReference>
<name>A0A8H3FE38_9LECA</name>
<dbReference type="Gene3D" id="3.40.50.720">
    <property type="entry name" value="NAD(P)-binding Rossmann-like Domain"/>
    <property type="match status" value="1"/>
</dbReference>
<evidence type="ECO:0008006" key="7">
    <source>
        <dbReference type="Google" id="ProtNLM"/>
    </source>
</evidence>
<comment type="similarity">
    <text evidence="1">Belongs to the short-chain dehydrogenases/reductases (SDR) family.</text>
</comment>
<dbReference type="OrthoDB" id="191139at2759"/>
<keyword evidence="2" id="KW-0521">NADP</keyword>
<reference evidence="5" key="1">
    <citation type="submission" date="2021-03" db="EMBL/GenBank/DDBJ databases">
        <authorList>
            <person name="Tagirdzhanova G."/>
        </authorList>
    </citation>
    <scope>NUCLEOTIDE SEQUENCE</scope>
</reference>
<dbReference type="EMBL" id="CAJPDS010000033">
    <property type="protein sequence ID" value="CAF9923562.1"/>
    <property type="molecule type" value="Genomic_DNA"/>
</dbReference>
<comment type="caution">
    <text evidence="5">The sequence shown here is derived from an EMBL/GenBank/DDBJ whole genome shotgun (WGS) entry which is preliminary data.</text>
</comment>
<dbReference type="InterPro" id="IPR002347">
    <property type="entry name" value="SDR_fam"/>
</dbReference>
<evidence type="ECO:0000256" key="4">
    <source>
        <dbReference type="SAM" id="MobiDB-lite"/>
    </source>
</evidence>
<keyword evidence="3" id="KW-0560">Oxidoreductase</keyword>
<dbReference type="Pfam" id="PF00106">
    <property type="entry name" value="adh_short"/>
    <property type="match status" value="1"/>
</dbReference>
<gene>
    <name evidence="5" type="ORF">HETSPECPRED_005361</name>
</gene>
<dbReference type="PANTHER" id="PTHR24320:SF236">
    <property type="entry name" value="SHORT-CHAIN DEHYDROGENASE-RELATED"/>
    <property type="match status" value="1"/>
</dbReference>
<accession>A0A8H3FE38</accession>
<dbReference type="PRINTS" id="PR00081">
    <property type="entry name" value="GDHRDH"/>
</dbReference>
<evidence type="ECO:0000256" key="3">
    <source>
        <dbReference type="ARBA" id="ARBA00023002"/>
    </source>
</evidence>
<evidence type="ECO:0000313" key="6">
    <source>
        <dbReference type="Proteomes" id="UP000664521"/>
    </source>
</evidence>
<dbReference type="SUPFAM" id="SSF51735">
    <property type="entry name" value="NAD(P)-binding Rossmann-fold domains"/>
    <property type="match status" value="1"/>
</dbReference>
<dbReference type="PANTHER" id="PTHR24320">
    <property type="entry name" value="RETINOL DEHYDROGENASE"/>
    <property type="match status" value="1"/>
</dbReference>
<dbReference type="InterPro" id="IPR036291">
    <property type="entry name" value="NAD(P)-bd_dom_sf"/>
</dbReference>
<sequence length="337" mass="36485">MGNLFSQSSPLSKSQLTQAFPPSPQFTEKNIPDQSGKVFIVTGASSGIGEQVANILYLKGAKVYIATRSEPKALAAIRRIESQNPTSTGHLLFLPLDLADLSTIKPSAHRFLTENTRLDVLFNNAGCSMTPQGSLSAQGHELQLGTNCLGPFLFTHLLRPLLAQTAQTAPPASVRVIWVSSQGAELFSPRDGVPMHNLDYHIDATPGIKYNITKAGNIYQASELALRSRSQGEGFLSLALNPGGVKSEATRHYPAWLRWVAGWFMYEAVYGAYTELFAGLSPEVTASANGAYVLPWGRVAGTLREDLLLAQRSEGEGGTGVAARFWDWCEVQVADYV</sequence>
<feature type="region of interest" description="Disordered" evidence="4">
    <location>
        <begin position="1"/>
        <end position="31"/>
    </location>
</feature>